<dbReference type="Proteomes" id="UP000050280">
    <property type="component" value="Unassembled WGS sequence"/>
</dbReference>
<accession>A0A0P7AWA2</accession>
<name>A0A0P7AWA2_9FLAO</name>
<keyword evidence="2" id="KW-1185">Reference proteome</keyword>
<organism evidence="1 2">
    <name type="scientific">Croceitalea dokdonensis DOKDO 023</name>
    <dbReference type="NCBI Taxonomy" id="1300341"/>
    <lineage>
        <taxon>Bacteria</taxon>
        <taxon>Pseudomonadati</taxon>
        <taxon>Bacteroidota</taxon>
        <taxon>Flavobacteriia</taxon>
        <taxon>Flavobacteriales</taxon>
        <taxon>Flavobacteriaceae</taxon>
        <taxon>Croceitalea</taxon>
    </lineage>
</organism>
<proteinExistence type="predicted"/>
<dbReference type="STRING" id="1300341.I595_1895"/>
<evidence type="ECO:0000313" key="2">
    <source>
        <dbReference type="Proteomes" id="UP000050280"/>
    </source>
</evidence>
<comment type="caution">
    <text evidence="1">The sequence shown here is derived from an EMBL/GenBank/DDBJ whole genome shotgun (WGS) entry which is preliminary data.</text>
</comment>
<reference evidence="1 2" key="1">
    <citation type="submission" date="2015-09" db="EMBL/GenBank/DDBJ databases">
        <title>Genome sequence of the marine flavobacterium Croceitalea dokdonensis DOKDO 023 that contains proton- and sodium-pumping rhodopsins.</title>
        <authorList>
            <person name="Kwon S.-K."/>
            <person name="Lee H.K."/>
            <person name="Kwak M.-J."/>
            <person name="Kim J.F."/>
        </authorList>
    </citation>
    <scope>NUCLEOTIDE SEQUENCE [LARGE SCALE GENOMIC DNA]</scope>
    <source>
        <strain evidence="1 2">DOKDO 023</strain>
    </source>
</reference>
<dbReference type="AlphaFoldDB" id="A0A0P7AWA2"/>
<evidence type="ECO:0000313" key="1">
    <source>
        <dbReference type="EMBL" id="KPM32245.1"/>
    </source>
</evidence>
<dbReference type="EMBL" id="LDJX01000003">
    <property type="protein sequence ID" value="KPM32245.1"/>
    <property type="molecule type" value="Genomic_DNA"/>
</dbReference>
<protein>
    <submittedName>
        <fullName evidence="1">Uncharacterized protein</fullName>
    </submittedName>
</protein>
<sequence length="133" mass="15492">MKVKMFNILWVVFLVPALGFGQGNHQPSLSFYQQLAKKDASYEQGLNLPSSVDDDDFWKDQQIFEEQLLAKNPEGYRTYINKKAELYRIHELSCDESCRHGERFVLKSQFYKEHAATAQYASLPQTKKPQIKN</sequence>
<gene>
    <name evidence="1" type="ORF">I595_1895</name>
</gene>